<evidence type="ECO:0000313" key="1">
    <source>
        <dbReference type="EMBL" id="TPP65153.1"/>
    </source>
</evidence>
<sequence>MKSEKGSPSDAPSHLLTPQSVTPEDSVIVAVSINGDTRHILHDAVRPIPETADDINRDFQLDLVIHSALQWVEEKWLNSPDWQLINRTHAASHSPWRISVSCLQTESSFRQNSLAVPQWTSRNGSHEDCNPQLHSLAVHEDRDRGHCANVHDVK</sequence>
<reference evidence="1 2" key="1">
    <citation type="submission" date="2019-04" db="EMBL/GenBank/DDBJ databases">
        <title>Annotation for the trematode Fasciola gigantica.</title>
        <authorList>
            <person name="Choi Y.-J."/>
        </authorList>
    </citation>
    <scope>NUCLEOTIDE SEQUENCE [LARGE SCALE GENOMIC DNA]</scope>
    <source>
        <strain evidence="1">Uganda_cow_1</strain>
    </source>
</reference>
<comment type="caution">
    <text evidence="1">The sequence shown here is derived from an EMBL/GenBank/DDBJ whole genome shotgun (WGS) entry which is preliminary data.</text>
</comment>
<name>A0A504YUX9_FASGI</name>
<dbReference type="Proteomes" id="UP000316759">
    <property type="component" value="Unassembled WGS sequence"/>
</dbReference>
<proteinExistence type="predicted"/>
<keyword evidence="2" id="KW-1185">Reference proteome</keyword>
<organism evidence="1 2">
    <name type="scientific">Fasciola gigantica</name>
    <name type="common">Giant liver fluke</name>
    <dbReference type="NCBI Taxonomy" id="46835"/>
    <lineage>
        <taxon>Eukaryota</taxon>
        <taxon>Metazoa</taxon>
        <taxon>Spiralia</taxon>
        <taxon>Lophotrochozoa</taxon>
        <taxon>Platyhelminthes</taxon>
        <taxon>Trematoda</taxon>
        <taxon>Digenea</taxon>
        <taxon>Plagiorchiida</taxon>
        <taxon>Echinostomata</taxon>
        <taxon>Echinostomatoidea</taxon>
        <taxon>Fasciolidae</taxon>
        <taxon>Fasciola</taxon>
    </lineage>
</organism>
<dbReference type="AlphaFoldDB" id="A0A504YUX9"/>
<dbReference type="EMBL" id="SUNJ01003570">
    <property type="protein sequence ID" value="TPP65153.1"/>
    <property type="molecule type" value="Genomic_DNA"/>
</dbReference>
<protein>
    <submittedName>
        <fullName evidence="1">Uncharacterized protein</fullName>
    </submittedName>
</protein>
<gene>
    <name evidence="1" type="ORF">FGIG_12571</name>
</gene>
<evidence type="ECO:0000313" key="2">
    <source>
        <dbReference type="Proteomes" id="UP000316759"/>
    </source>
</evidence>
<accession>A0A504YUX9</accession>
<dbReference type="OrthoDB" id="10063139at2759"/>